<accession>A0A3B0X2D7</accession>
<dbReference type="InterPro" id="IPR043426">
    <property type="entry name" value="MltB-like"/>
</dbReference>
<gene>
    <name evidence="2" type="ORF">MNBD_GAMMA05-2240</name>
</gene>
<dbReference type="Gene3D" id="1.10.8.350">
    <property type="entry name" value="Bacterial muramidase"/>
    <property type="match status" value="1"/>
</dbReference>
<dbReference type="PANTHER" id="PTHR30163:SF9">
    <property type="entry name" value="MEMBRANE-BOUND LYTIC MUREIN TRANSGLYCOSYLASE B"/>
    <property type="match status" value="1"/>
</dbReference>
<sequence length="342" mass="38960">MRKMLKRVVMMFMLRKILITNGLILAMAVMVPTVAIANYAQRADVKQFVNEMVEQHGFDRAYLEAKFAGAKKLENVLESIAKPAEKKLTWKRYRPIFVTNKRAEKGKKFIRDNKAVLERAEKKYGVPVEIIAAIIGVESYYGKHTGKYTIFDSLTTLGFDYPKRSTFFRSELKQFLLLSKEEAIDVNTMTGSYAGAMGMPQFISSSYREYAIDFDGDGKRDLWNSLPDVIGSVANYFSRHGWETGGSVVHQATVKNTSIVREKNSLKPYALLSQLEKQGVALNKKSESLNLDKKQKATLLYLKGKKGDEYWLGLNNFYVITRYNHSALYAMAVFQLSEKLKD</sequence>
<dbReference type="InterPro" id="IPR031304">
    <property type="entry name" value="SLT_2"/>
</dbReference>
<reference evidence="2" key="1">
    <citation type="submission" date="2018-06" db="EMBL/GenBank/DDBJ databases">
        <authorList>
            <person name="Zhirakovskaya E."/>
        </authorList>
    </citation>
    <scope>NUCLEOTIDE SEQUENCE</scope>
</reference>
<name>A0A3B0X2D7_9ZZZZ</name>
<proteinExistence type="predicted"/>
<dbReference type="Pfam" id="PF13406">
    <property type="entry name" value="SLT_2"/>
    <property type="match status" value="1"/>
</dbReference>
<dbReference type="SUPFAM" id="SSF53955">
    <property type="entry name" value="Lysozyme-like"/>
    <property type="match status" value="1"/>
</dbReference>
<dbReference type="GO" id="GO:0009253">
    <property type="term" value="P:peptidoglycan catabolic process"/>
    <property type="evidence" value="ECO:0007669"/>
    <property type="project" value="TreeGrafter"/>
</dbReference>
<dbReference type="PANTHER" id="PTHR30163">
    <property type="entry name" value="MEMBRANE-BOUND LYTIC MUREIN TRANSGLYCOSYLASE B"/>
    <property type="match status" value="1"/>
</dbReference>
<dbReference type="AlphaFoldDB" id="A0A3B0X2D7"/>
<organism evidence="2">
    <name type="scientific">hydrothermal vent metagenome</name>
    <dbReference type="NCBI Taxonomy" id="652676"/>
    <lineage>
        <taxon>unclassified sequences</taxon>
        <taxon>metagenomes</taxon>
        <taxon>ecological metagenomes</taxon>
    </lineage>
</organism>
<protein>
    <submittedName>
        <fullName evidence="2">Membrane-bound lytic murein transglycosylase B</fullName>
    </submittedName>
</protein>
<evidence type="ECO:0000259" key="1">
    <source>
        <dbReference type="Pfam" id="PF13406"/>
    </source>
</evidence>
<dbReference type="EMBL" id="UOFE01000049">
    <property type="protein sequence ID" value="VAW55689.1"/>
    <property type="molecule type" value="Genomic_DNA"/>
</dbReference>
<dbReference type="FunFam" id="1.10.8.350:FF:000001">
    <property type="entry name" value="Lytic murein transglycosylase B"/>
    <property type="match status" value="1"/>
</dbReference>
<dbReference type="CDD" id="cd13399">
    <property type="entry name" value="Slt35-like"/>
    <property type="match status" value="1"/>
</dbReference>
<dbReference type="Gene3D" id="1.10.530.10">
    <property type="match status" value="1"/>
</dbReference>
<dbReference type="InterPro" id="IPR023346">
    <property type="entry name" value="Lysozyme-like_dom_sf"/>
</dbReference>
<dbReference type="GO" id="GO:0008933">
    <property type="term" value="F:peptidoglycan lytic transglycosylase activity"/>
    <property type="evidence" value="ECO:0007669"/>
    <property type="project" value="TreeGrafter"/>
</dbReference>
<feature type="domain" description="Transglycosylase SLT" evidence="1">
    <location>
        <begin position="42"/>
        <end position="338"/>
    </location>
</feature>
<dbReference type="InterPro" id="IPR011757">
    <property type="entry name" value="Lytic_transglycosylase_MltB"/>
</dbReference>
<evidence type="ECO:0000313" key="2">
    <source>
        <dbReference type="EMBL" id="VAW55689.1"/>
    </source>
</evidence>
<dbReference type="NCBIfam" id="TIGR02282">
    <property type="entry name" value="MltB"/>
    <property type="match status" value="1"/>
</dbReference>